<comment type="caution">
    <text evidence="1">The sequence shown here is derived from an EMBL/GenBank/DDBJ whole genome shotgun (WGS) entry which is preliminary data.</text>
</comment>
<dbReference type="Proteomes" id="UP001372834">
    <property type="component" value="Unassembled WGS sequence"/>
</dbReference>
<dbReference type="PANTHER" id="PTHR34769:SF1">
    <property type="entry name" value="RNA POLYMERASE I AND III SUBUNIT D"/>
    <property type="match status" value="1"/>
</dbReference>
<proteinExistence type="predicted"/>
<protein>
    <submittedName>
        <fullName evidence="1">Uncharacterized protein</fullName>
    </submittedName>
</protein>
<dbReference type="EMBL" id="JAWJWE010000003">
    <property type="protein sequence ID" value="KAK6639321.1"/>
    <property type="molecule type" value="Genomic_DNA"/>
</dbReference>
<dbReference type="AlphaFoldDB" id="A0AAN8PMU2"/>
<reference evidence="1 2" key="1">
    <citation type="submission" date="2023-10" db="EMBL/GenBank/DDBJ databases">
        <title>Genomes of two closely related lineages of the louse Polyplax serrata with different host specificities.</title>
        <authorList>
            <person name="Martinu J."/>
            <person name="Tarabai H."/>
            <person name="Stefka J."/>
            <person name="Hypsa V."/>
        </authorList>
    </citation>
    <scope>NUCLEOTIDE SEQUENCE [LARGE SCALE GENOMIC DNA]</scope>
    <source>
        <strain evidence="1">HR10_N</strain>
    </source>
</reference>
<accession>A0AAN8PMU2</accession>
<dbReference type="InterPro" id="IPR038948">
    <property type="entry name" value="POLR1D-like"/>
</dbReference>
<dbReference type="PANTHER" id="PTHR34769">
    <property type="entry name" value="RCG42593, ISOFORM CRA_A"/>
    <property type="match status" value="1"/>
</dbReference>
<name>A0AAN8PMU2_POLSC</name>
<organism evidence="1 2">
    <name type="scientific">Polyplax serrata</name>
    <name type="common">Common mouse louse</name>
    <dbReference type="NCBI Taxonomy" id="468196"/>
    <lineage>
        <taxon>Eukaryota</taxon>
        <taxon>Metazoa</taxon>
        <taxon>Ecdysozoa</taxon>
        <taxon>Arthropoda</taxon>
        <taxon>Hexapoda</taxon>
        <taxon>Insecta</taxon>
        <taxon>Pterygota</taxon>
        <taxon>Neoptera</taxon>
        <taxon>Paraneoptera</taxon>
        <taxon>Psocodea</taxon>
        <taxon>Troctomorpha</taxon>
        <taxon>Phthiraptera</taxon>
        <taxon>Anoplura</taxon>
        <taxon>Polyplacidae</taxon>
        <taxon>Polyplax</taxon>
    </lineage>
</organism>
<evidence type="ECO:0000313" key="1">
    <source>
        <dbReference type="EMBL" id="KAK6639321.1"/>
    </source>
</evidence>
<gene>
    <name evidence="1" type="ORF">RUM43_007593</name>
</gene>
<evidence type="ECO:0000313" key="2">
    <source>
        <dbReference type="Proteomes" id="UP001372834"/>
    </source>
</evidence>
<sequence>MSKLDDATLLKMAESEILREANRAAVRHSTAGISGWRPCPKPNKFFLTNMILQNAASNRIQSHKLKRKLKGDFKAQKKRPERKLLQCNSNGPNIIFKMPDINKNNCASINSGKKTQNRNSNSSIKKVVKKNSLNSNIRVNKTSGSKS</sequence>